<evidence type="ECO:0000256" key="1">
    <source>
        <dbReference type="SAM" id="Phobius"/>
    </source>
</evidence>
<keyword evidence="1" id="KW-0812">Transmembrane</keyword>
<dbReference type="PRINTS" id="PR01837">
    <property type="entry name" value="MGTCSAPBPROT"/>
</dbReference>
<dbReference type="GO" id="GO:0032259">
    <property type="term" value="P:methylation"/>
    <property type="evidence" value="ECO:0007669"/>
    <property type="project" value="UniProtKB-KW"/>
</dbReference>
<keyword evidence="3" id="KW-1185">Reference proteome</keyword>
<dbReference type="EMBL" id="MVHH01000153">
    <property type="protein sequence ID" value="OQZ89450.1"/>
    <property type="molecule type" value="Genomic_DNA"/>
</dbReference>
<reference evidence="2 3" key="1">
    <citation type="submission" date="2016-12" db="EMBL/GenBank/DDBJ databases">
        <title>The new phylogeny of genus Mycobacterium.</title>
        <authorList>
            <person name="Tortoli E."/>
            <person name="Trovato A."/>
            <person name="Cirillo D.M."/>
        </authorList>
    </citation>
    <scope>NUCLEOTIDE SEQUENCE [LARGE SCALE GENOMIC DNA]</scope>
    <source>
        <strain evidence="2 3">DSM 44942</strain>
    </source>
</reference>
<keyword evidence="1" id="KW-0472">Membrane</keyword>
<dbReference type="InterPro" id="IPR003416">
    <property type="entry name" value="MgtC/SapB/SrpB/YhiD_fam"/>
</dbReference>
<sequence length="36" mass="3792">MTPEIAIGLVTALGLGALVGLERQWRQRSSGMATHA</sequence>
<dbReference type="GO" id="GO:0008168">
    <property type="term" value="F:methyltransferase activity"/>
    <property type="evidence" value="ECO:0007669"/>
    <property type="project" value="UniProtKB-KW"/>
</dbReference>
<keyword evidence="2" id="KW-0808">Transferase</keyword>
<comment type="caution">
    <text evidence="2">The sequence shown here is derived from an EMBL/GenBank/DDBJ whole genome shotgun (WGS) entry which is preliminary data.</text>
</comment>
<proteinExistence type="predicted"/>
<keyword evidence="1" id="KW-1133">Transmembrane helix</keyword>
<feature type="non-terminal residue" evidence="2">
    <location>
        <position position="36"/>
    </location>
</feature>
<accession>A0ABX3R684</accession>
<feature type="transmembrane region" description="Helical" evidence="1">
    <location>
        <begin position="6"/>
        <end position="22"/>
    </location>
</feature>
<evidence type="ECO:0000313" key="2">
    <source>
        <dbReference type="EMBL" id="OQZ89450.1"/>
    </source>
</evidence>
<protein>
    <submittedName>
        <fullName evidence="2">Methyltransferase</fullName>
    </submittedName>
</protein>
<organism evidence="2 3">
    <name type="scientific">Mycolicibacter arupensis</name>
    <dbReference type="NCBI Taxonomy" id="342002"/>
    <lineage>
        <taxon>Bacteria</taxon>
        <taxon>Bacillati</taxon>
        <taxon>Actinomycetota</taxon>
        <taxon>Actinomycetes</taxon>
        <taxon>Mycobacteriales</taxon>
        <taxon>Mycobacteriaceae</taxon>
        <taxon>Mycolicibacter</taxon>
    </lineage>
</organism>
<dbReference type="Proteomes" id="UP000192327">
    <property type="component" value="Unassembled WGS sequence"/>
</dbReference>
<name>A0ABX3R684_9MYCO</name>
<keyword evidence="2" id="KW-0489">Methyltransferase</keyword>
<evidence type="ECO:0000313" key="3">
    <source>
        <dbReference type="Proteomes" id="UP000192327"/>
    </source>
</evidence>
<gene>
    <name evidence="2" type="ORF">BST15_20975</name>
</gene>